<dbReference type="CDD" id="cd00082">
    <property type="entry name" value="HisKA"/>
    <property type="match status" value="1"/>
</dbReference>
<keyword evidence="8 12" id="KW-1133">Transmembrane helix</keyword>
<dbReference type="Gene3D" id="6.10.340.10">
    <property type="match status" value="1"/>
</dbReference>
<evidence type="ECO:0000256" key="3">
    <source>
        <dbReference type="ARBA" id="ARBA00012438"/>
    </source>
</evidence>
<evidence type="ECO:0000256" key="12">
    <source>
        <dbReference type="SAM" id="Phobius"/>
    </source>
</evidence>
<proteinExistence type="predicted"/>
<protein>
    <recommendedName>
        <fullName evidence="3">histidine kinase</fullName>
        <ecNumber evidence="3">2.7.13.3</ecNumber>
    </recommendedName>
</protein>
<evidence type="ECO:0000259" key="14">
    <source>
        <dbReference type="PROSITE" id="PS50885"/>
    </source>
</evidence>
<feature type="region of interest" description="Disordered" evidence="11">
    <location>
        <begin position="37"/>
        <end position="79"/>
    </location>
</feature>
<dbReference type="AlphaFoldDB" id="A0A918CEY4"/>
<accession>A0A918CEY4</accession>
<evidence type="ECO:0000256" key="4">
    <source>
        <dbReference type="ARBA" id="ARBA00022553"/>
    </source>
</evidence>
<keyword evidence="4" id="KW-0597">Phosphoprotein</keyword>
<evidence type="ECO:0000256" key="7">
    <source>
        <dbReference type="ARBA" id="ARBA00022777"/>
    </source>
</evidence>
<keyword evidence="16" id="KW-1185">Reference proteome</keyword>
<evidence type="ECO:0000256" key="6">
    <source>
        <dbReference type="ARBA" id="ARBA00022692"/>
    </source>
</evidence>
<dbReference type="Pfam" id="PF00672">
    <property type="entry name" value="HAMP"/>
    <property type="match status" value="1"/>
</dbReference>
<evidence type="ECO:0000256" key="5">
    <source>
        <dbReference type="ARBA" id="ARBA00022679"/>
    </source>
</evidence>
<evidence type="ECO:0000256" key="10">
    <source>
        <dbReference type="ARBA" id="ARBA00023136"/>
    </source>
</evidence>
<dbReference type="Gene3D" id="3.30.565.10">
    <property type="entry name" value="Histidine kinase-like ATPase, C-terminal domain"/>
    <property type="match status" value="1"/>
</dbReference>
<dbReference type="GO" id="GO:0000155">
    <property type="term" value="F:phosphorelay sensor kinase activity"/>
    <property type="evidence" value="ECO:0007669"/>
    <property type="project" value="InterPro"/>
</dbReference>
<evidence type="ECO:0000256" key="9">
    <source>
        <dbReference type="ARBA" id="ARBA00023012"/>
    </source>
</evidence>
<evidence type="ECO:0000256" key="8">
    <source>
        <dbReference type="ARBA" id="ARBA00022989"/>
    </source>
</evidence>
<evidence type="ECO:0000256" key="1">
    <source>
        <dbReference type="ARBA" id="ARBA00000085"/>
    </source>
</evidence>
<evidence type="ECO:0000259" key="13">
    <source>
        <dbReference type="PROSITE" id="PS50109"/>
    </source>
</evidence>
<dbReference type="InterPro" id="IPR050428">
    <property type="entry name" value="TCS_sensor_his_kinase"/>
</dbReference>
<dbReference type="InterPro" id="IPR036890">
    <property type="entry name" value="HATPase_C_sf"/>
</dbReference>
<dbReference type="Pfam" id="PF02518">
    <property type="entry name" value="HATPase_c"/>
    <property type="match status" value="1"/>
</dbReference>
<dbReference type="InterPro" id="IPR004358">
    <property type="entry name" value="Sig_transdc_His_kin-like_C"/>
</dbReference>
<dbReference type="Proteomes" id="UP000603865">
    <property type="component" value="Unassembled WGS sequence"/>
</dbReference>
<dbReference type="PRINTS" id="PR00344">
    <property type="entry name" value="BCTRLSENSOR"/>
</dbReference>
<gene>
    <name evidence="15" type="ORF">GCM10008957_33150</name>
</gene>
<comment type="subcellular location">
    <subcellularLocation>
        <location evidence="2">Membrane</location>
    </subcellularLocation>
</comment>
<dbReference type="CDD" id="cd00075">
    <property type="entry name" value="HATPase"/>
    <property type="match status" value="1"/>
</dbReference>
<organism evidence="15 16">
    <name type="scientific">Deinococcus ruber</name>
    <dbReference type="NCBI Taxonomy" id="1848197"/>
    <lineage>
        <taxon>Bacteria</taxon>
        <taxon>Thermotogati</taxon>
        <taxon>Deinococcota</taxon>
        <taxon>Deinococci</taxon>
        <taxon>Deinococcales</taxon>
        <taxon>Deinococcaceae</taxon>
        <taxon>Deinococcus</taxon>
    </lineage>
</organism>
<dbReference type="Pfam" id="PF00512">
    <property type="entry name" value="HisKA"/>
    <property type="match status" value="1"/>
</dbReference>
<evidence type="ECO:0000313" key="16">
    <source>
        <dbReference type="Proteomes" id="UP000603865"/>
    </source>
</evidence>
<comment type="caution">
    <text evidence="15">The sequence shown here is derived from an EMBL/GenBank/DDBJ whole genome shotgun (WGS) entry which is preliminary data.</text>
</comment>
<dbReference type="PANTHER" id="PTHR45436:SF5">
    <property type="entry name" value="SENSOR HISTIDINE KINASE TRCS"/>
    <property type="match status" value="1"/>
</dbReference>
<keyword evidence="9" id="KW-0902">Two-component regulatory system</keyword>
<reference evidence="15" key="2">
    <citation type="submission" date="2020-09" db="EMBL/GenBank/DDBJ databases">
        <authorList>
            <person name="Sun Q."/>
            <person name="Ohkuma M."/>
        </authorList>
    </citation>
    <scope>NUCLEOTIDE SEQUENCE</scope>
    <source>
        <strain evidence="15">JCM 31311</strain>
    </source>
</reference>
<feature type="compositionally biased region" description="Basic and acidic residues" evidence="11">
    <location>
        <begin position="38"/>
        <end position="48"/>
    </location>
</feature>
<dbReference type="SMART" id="SM00304">
    <property type="entry name" value="HAMP"/>
    <property type="match status" value="1"/>
</dbReference>
<dbReference type="SUPFAM" id="SSF158472">
    <property type="entry name" value="HAMP domain-like"/>
    <property type="match status" value="1"/>
</dbReference>
<dbReference type="PANTHER" id="PTHR45436">
    <property type="entry name" value="SENSOR HISTIDINE KINASE YKOH"/>
    <property type="match status" value="1"/>
</dbReference>
<dbReference type="InterPro" id="IPR005467">
    <property type="entry name" value="His_kinase_dom"/>
</dbReference>
<dbReference type="InterPro" id="IPR003660">
    <property type="entry name" value="HAMP_dom"/>
</dbReference>
<reference evidence="15" key="1">
    <citation type="journal article" date="2014" name="Int. J. Syst. Evol. Microbiol.">
        <title>Complete genome sequence of Corynebacterium casei LMG S-19264T (=DSM 44701T), isolated from a smear-ripened cheese.</title>
        <authorList>
            <consortium name="US DOE Joint Genome Institute (JGI-PGF)"/>
            <person name="Walter F."/>
            <person name="Albersmeier A."/>
            <person name="Kalinowski J."/>
            <person name="Ruckert C."/>
        </authorList>
    </citation>
    <scope>NUCLEOTIDE SEQUENCE</scope>
    <source>
        <strain evidence="15">JCM 31311</strain>
    </source>
</reference>
<dbReference type="InterPro" id="IPR036097">
    <property type="entry name" value="HisK_dim/P_sf"/>
</dbReference>
<keyword evidence="5" id="KW-0808">Transferase</keyword>
<dbReference type="Gene3D" id="1.10.287.130">
    <property type="match status" value="1"/>
</dbReference>
<feature type="compositionally biased region" description="Polar residues" evidence="11">
    <location>
        <begin position="59"/>
        <end position="79"/>
    </location>
</feature>
<evidence type="ECO:0000256" key="2">
    <source>
        <dbReference type="ARBA" id="ARBA00004370"/>
    </source>
</evidence>
<dbReference type="PROSITE" id="PS50885">
    <property type="entry name" value="HAMP"/>
    <property type="match status" value="1"/>
</dbReference>
<keyword evidence="10 12" id="KW-0472">Membrane</keyword>
<sequence>MLVSLLLGMLLVVGVTVGGMLFFSNLVVQRQINSLPPDLRDQFRDHNDAGTAGLGGTEASGTGAEQATPTTGPQLQQHQAASVPDMAAFQYPTLIGPVMPLGVLKFSNPHAHRADGFLRDVGDSLRAASLVSAIFGLIVAVLLARRIARPISEVSEAAARVAAGDLSVRARLLPGDRETTELARSFNAMAHGLEQLEQERRDTVVSIAHELRTPLTVMQARLDAIEDGIYPLDQEQVGQLSAQTQLLTRLVADLRTLSLAEVGRLTLQLRQIEPFRLARSVAQDIQAARAGSIQVEVVGQETTLRADPDRLRQVLVNLTENAFKHARSQVRLTVHRGEQNLSVHVDDDGPGIPEPEREHVFERFVRLETSRSRDSGGTGLGLAVVHALMLAHGGDVTLEASPLGGTRATVRFPVEGG</sequence>
<feature type="domain" description="HAMP" evidence="14">
    <location>
        <begin position="145"/>
        <end position="198"/>
    </location>
</feature>
<dbReference type="SUPFAM" id="SSF47384">
    <property type="entry name" value="Homodimeric domain of signal transducing histidine kinase"/>
    <property type="match status" value="1"/>
</dbReference>
<evidence type="ECO:0000313" key="15">
    <source>
        <dbReference type="EMBL" id="GGR17783.1"/>
    </source>
</evidence>
<dbReference type="InterPro" id="IPR003594">
    <property type="entry name" value="HATPase_dom"/>
</dbReference>
<dbReference type="SMART" id="SM00387">
    <property type="entry name" value="HATPase_c"/>
    <property type="match status" value="1"/>
</dbReference>
<name>A0A918CEY4_9DEIO</name>
<dbReference type="EMBL" id="BMQL01000021">
    <property type="protein sequence ID" value="GGR17783.1"/>
    <property type="molecule type" value="Genomic_DNA"/>
</dbReference>
<keyword evidence="6 12" id="KW-0812">Transmembrane</keyword>
<evidence type="ECO:0000256" key="11">
    <source>
        <dbReference type="SAM" id="MobiDB-lite"/>
    </source>
</evidence>
<dbReference type="SUPFAM" id="SSF55874">
    <property type="entry name" value="ATPase domain of HSP90 chaperone/DNA topoisomerase II/histidine kinase"/>
    <property type="match status" value="1"/>
</dbReference>
<feature type="transmembrane region" description="Helical" evidence="12">
    <location>
        <begin position="6"/>
        <end position="28"/>
    </location>
</feature>
<comment type="catalytic activity">
    <reaction evidence="1">
        <text>ATP + protein L-histidine = ADP + protein N-phospho-L-histidine.</text>
        <dbReference type="EC" id="2.7.13.3"/>
    </reaction>
</comment>
<dbReference type="EC" id="2.7.13.3" evidence="3"/>
<dbReference type="InterPro" id="IPR003661">
    <property type="entry name" value="HisK_dim/P_dom"/>
</dbReference>
<feature type="domain" description="Histidine kinase" evidence="13">
    <location>
        <begin position="206"/>
        <end position="416"/>
    </location>
</feature>
<dbReference type="PROSITE" id="PS50109">
    <property type="entry name" value="HIS_KIN"/>
    <property type="match status" value="1"/>
</dbReference>
<dbReference type="CDD" id="cd06225">
    <property type="entry name" value="HAMP"/>
    <property type="match status" value="1"/>
</dbReference>
<dbReference type="SMART" id="SM00388">
    <property type="entry name" value="HisKA"/>
    <property type="match status" value="1"/>
</dbReference>
<keyword evidence="7" id="KW-0418">Kinase</keyword>
<feature type="transmembrane region" description="Helical" evidence="12">
    <location>
        <begin position="127"/>
        <end position="144"/>
    </location>
</feature>
<dbReference type="GO" id="GO:0005886">
    <property type="term" value="C:plasma membrane"/>
    <property type="evidence" value="ECO:0007669"/>
    <property type="project" value="TreeGrafter"/>
</dbReference>